<feature type="domain" description="KAP NTPase" evidence="2">
    <location>
        <begin position="255"/>
        <end position="694"/>
    </location>
</feature>
<dbReference type="OrthoDB" id="88903at2"/>
<dbReference type="Proteomes" id="UP000309747">
    <property type="component" value="Unassembled WGS sequence"/>
</dbReference>
<keyword evidence="1" id="KW-1133">Transmembrane helix</keyword>
<feature type="transmembrane region" description="Helical" evidence="1">
    <location>
        <begin position="431"/>
        <end position="450"/>
    </location>
</feature>
<proteinExistence type="predicted"/>
<dbReference type="InterPro" id="IPR052754">
    <property type="entry name" value="NTPase_KAP_P-loop"/>
</dbReference>
<evidence type="ECO:0000259" key="2">
    <source>
        <dbReference type="Pfam" id="PF07693"/>
    </source>
</evidence>
<dbReference type="PANTHER" id="PTHR22674:SF6">
    <property type="entry name" value="NTPASE KAP FAMILY P-LOOP DOMAIN-CONTAINING PROTEIN 1"/>
    <property type="match status" value="1"/>
</dbReference>
<keyword evidence="1" id="KW-0812">Transmembrane</keyword>
<dbReference type="PANTHER" id="PTHR22674">
    <property type="entry name" value="NTPASE, KAP FAMILY P-LOOP DOMAIN-CONTAINING 1"/>
    <property type="match status" value="1"/>
</dbReference>
<dbReference type="AlphaFoldDB" id="A0A4U0R9I1"/>
<evidence type="ECO:0000256" key="1">
    <source>
        <dbReference type="SAM" id="Phobius"/>
    </source>
</evidence>
<sequence length="799" mass="87554">MSISVVYVMVAAGSSSPEFGSGVEGEGAEGSARVETEYVRDVLDAVERILGPSLTPELHELFARTAAVNAVKQAGQLIVSASALFIAAVLWGREGEAAPAAVKRLADAVDQDLFDTAFLQGVLDSDYAERLSYLEAPRAATKRARPGLSDTLQDLLERLRRNDAQTVESVVVALLSRPSADLEARLATSRLDARALIRAVQPLQTNQSTRLADDRPQQRRDRLGRGALAIAMAHLVCRIWEDQQPKTGGDDRDAAAFIMHIDAPWGGGKTTFANFLRSILTETDDKQQGRADLAAELGARVAMEDWPAARARAPGGRWPRRAALALGLAQDDGPVSPPWIAATFNAWQNEHIQPSWWNFYLSVRSQLLEPFPDHYRLLEWVEEMVWRVMSRDTLIRIFSLVVLLVALWALFRVVPEIFAENSQSTAPKSLLALVLLALAGGSGIQLLLSLRTGTEWLIRAAGQGGDPQVLGAGDPLRQFKEHFRSFCASLRRPILIVIDDLDRCQPTHVVDLMRGLMTVFNSPQIVYLILGDRAWIEKCYAQAYVEMLADGQDPRTFGGHFAEKSLQLSFLLPSTSQEQIDSYVDALLGAEAGGGAGVAQQREIMDAAKAVARRQSGVQRDAEVRSAMKKVDAIKDKGLRAAATQMVRDATIIGTALSPATEAEIRHHLQDLHALMPNNPRQIKRVINMVALYQASALAVLGYELGGEGWRRMALWVLLAGGYPTIWRALDADPGLADRVRDRADDEEVRRVAAWGRLAGLFDGDLPGKFKGVRLDSAGISDLQRLMPRQESRFGALQG</sequence>
<keyword evidence="1" id="KW-0472">Membrane</keyword>
<reference evidence="3 4" key="1">
    <citation type="submission" date="2019-04" db="EMBL/GenBank/DDBJ databases">
        <authorList>
            <person name="Li J."/>
        </authorList>
    </citation>
    <scope>NUCLEOTIDE SEQUENCE [LARGE SCALE GENOMIC DNA]</scope>
    <source>
        <strain evidence="3 4">KCTC 42687</strain>
    </source>
</reference>
<accession>A0A4U0R9I1</accession>
<protein>
    <recommendedName>
        <fullName evidence="2">KAP NTPase domain-containing protein</fullName>
    </recommendedName>
</protein>
<dbReference type="InterPro" id="IPR011646">
    <property type="entry name" value="KAP_P-loop"/>
</dbReference>
<evidence type="ECO:0000313" key="4">
    <source>
        <dbReference type="Proteomes" id="UP000309747"/>
    </source>
</evidence>
<evidence type="ECO:0000313" key="3">
    <source>
        <dbReference type="EMBL" id="TJZ91851.1"/>
    </source>
</evidence>
<gene>
    <name evidence="3" type="ORF">FA743_10320</name>
</gene>
<comment type="caution">
    <text evidence="3">The sequence shown here is derived from an EMBL/GenBank/DDBJ whole genome shotgun (WGS) entry which is preliminary data.</text>
</comment>
<dbReference type="EMBL" id="SUNI01000007">
    <property type="protein sequence ID" value="TJZ91851.1"/>
    <property type="molecule type" value="Genomic_DNA"/>
</dbReference>
<dbReference type="Pfam" id="PF07693">
    <property type="entry name" value="KAP_NTPase"/>
    <property type="match status" value="1"/>
</dbReference>
<name>A0A4U0R9I1_9RHOB</name>
<feature type="transmembrane region" description="Helical" evidence="1">
    <location>
        <begin position="393"/>
        <end position="411"/>
    </location>
</feature>
<keyword evidence="4" id="KW-1185">Reference proteome</keyword>
<organism evidence="3 4">
    <name type="scientific">Paracoccus gahaiensis</name>
    <dbReference type="NCBI Taxonomy" id="1706839"/>
    <lineage>
        <taxon>Bacteria</taxon>
        <taxon>Pseudomonadati</taxon>
        <taxon>Pseudomonadota</taxon>
        <taxon>Alphaproteobacteria</taxon>
        <taxon>Rhodobacterales</taxon>
        <taxon>Paracoccaceae</taxon>
        <taxon>Paracoccus</taxon>
    </lineage>
</organism>